<dbReference type="Pfam" id="PF12833">
    <property type="entry name" value="HTH_18"/>
    <property type="match status" value="1"/>
</dbReference>
<gene>
    <name evidence="5" type="ORF">HMPREF9455_03354</name>
</gene>
<organism evidence="5 6">
    <name type="scientific">Dysgonomonas gadei ATCC BAA-286</name>
    <dbReference type="NCBI Taxonomy" id="742766"/>
    <lineage>
        <taxon>Bacteria</taxon>
        <taxon>Pseudomonadati</taxon>
        <taxon>Bacteroidota</taxon>
        <taxon>Bacteroidia</taxon>
        <taxon>Bacteroidales</taxon>
        <taxon>Dysgonomonadaceae</taxon>
        <taxon>Dysgonomonas</taxon>
    </lineage>
</organism>
<evidence type="ECO:0000256" key="2">
    <source>
        <dbReference type="ARBA" id="ARBA00023125"/>
    </source>
</evidence>
<protein>
    <recommendedName>
        <fullName evidence="4">HTH araC/xylS-type domain-containing protein</fullName>
    </recommendedName>
</protein>
<dbReference type="PANTHER" id="PTHR43280">
    <property type="entry name" value="ARAC-FAMILY TRANSCRIPTIONAL REGULATOR"/>
    <property type="match status" value="1"/>
</dbReference>
<dbReference type="SMART" id="SM00342">
    <property type="entry name" value="HTH_ARAC"/>
    <property type="match status" value="1"/>
</dbReference>
<dbReference type="PANTHER" id="PTHR43280:SF2">
    <property type="entry name" value="HTH-TYPE TRANSCRIPTIONAL REGULATOR EXSA"/>
    <property type="match status" value="1"/>
</dbReference>
<dbReference type="PRINTS" id="PR00032">
    <property type="entry name" value="HTHARAC"/>
</dbReference>
<evidence type="ECO:0000259" key="4">
    <source>
        <dbReference type="PROSITE" id="PS01124"/>
    </source>
</evidence>
<evidence type="ECO:0000256" key="3">
    <source>
        <dbReference type="ARBA" id="ARBA00023163"/>
    </source>
</evidence>
<dbReference type="GO" id="GO:0003700">
    <property type="term" value="F:DNA-binding transcription factor activity"/>
    <property type="evidence" value="ECO:0007669"/>
    <property type="project" value="InterPro"/>
</dbReference>
<evidence type="ECO:0000313" key="5">
    <source>
        <dbReference type="EMBL" id="EGK00215.1"/>
    </source>
</evidence>
<accession>F5J295</accession>
<dbReference type="InterPro" id="IPR054015">
    <property type="entry name" value="ExsA-like_N"/>
</dbReference>
<keyword evidence="3" id="KW-0804">Transcription</keyword>
<dbReference type="PROSITE" id="PS00041">
    <property type="entry name" value="HTH_ARAC_FAMILY_1"/>
    <property type="match status" value="1"/>
</dbReference>
<dbReference type="OrthoDB" id="4480133at2"/>
<proteinExistence type="predicted"/>
<dbReference type="InterPro" id="IPR018060">
    <property type="entry name" value="HTH_AraC"/>
</dbReference>
<keyword evidence="2" id="KW-0238">DNA-binding</keyword>
<reference evidence="5 6" key="1">
    <citation type="submission" date="2011-04" db="EMBL/GenBank/DDBJ databases">
        <title>The Genome Sequence of Dysgonomonas gadei ATCC BAA-286.</title>
        <authorList>
            <consortium name="The Broad Institute Genome Sequencing Platform"/>
            <person name="Earl A."/>
            <person name="Ward D."/>
            <person name="Feldgarden M."/>
            <person name="Gevers D."/>
            <person name="Pudlo N."/>
            <person name="Martens E."/>
            <person name="Allen-Vercoe E."/>
            <person name="Young S.K."/>
            <person name="Zeng Q."/>
            <person name="Gargeya S."/>
            <person name="Fitzgerald M."/>
            <person name="Haas B."/>
            <person name="Abouelleil A."/>
            <person name="Alvarado L."/>
            <person name="Arachchi H.M."/>
            <person name="Berlin A."/>
            <person name="Brown A."/>
            <person name="Chapman S.B."/>
            <person name="Chen Z."/>
            <person name="Dunbar C."/>
            <person name="Freedman E."/>
            <person name="Gearin G."/>
            <person name="Gellesch M."/>
            <person name="Goldberg J."/>
            <person name="Griggs A."/>
            <person name="Gujja S."/>
            <person name="Heiman D."/>
            <person name="Howarth C."/>
            <person name="Larson L."/>
            <person name="Lui A."/>
            <person name="MacDonald P.J.P."/>
            <person name="Mehta T."/>
            <person name="Montmayeur A."/>
            <person name="Murphy C."/>
            <person name="Neiman D."/>
            <person name="Pearson M."/>
            <person name="Priest M."/>
            <person name="Roberts A."/>
            <person name="Saif S."/>
            <person name="Shea T."/>
            <person name="Shenoy N."/>
            <person name="Sisk P."/>
            <person name="Stolte C."/>
            <person name="Sykes S."/>
            <person name="Yandava C."/>
            <person name="Wortman J."/>
            <person name="Nusbaum C."/>
            <person name="Birren B."/>
        </authorList>
    </citation>
    <scope>NUCLEOTIDE SEQUENCE [LARGE SCALE GENOMIC DNA]</scope>
    <source>
        <strain evidence="5 6">ATCC BAA-286</strain>
    </source>
</reference>
<comment type="caution">
    <text evidence="5">The sequence shown here is derived from an EMBL/GenBank/DDBJ whole genome shotgun (WGS) entry which is preliminary data.</text>
</comment>
<feature type="domain" description="HTH araC/xylS-type" evidence="4">
    <location>
        <begin position="189"/>
        <end position="287"/>
    </location>
</feature>
<dbReference type="HOGENOM" id="CLU_073843_0_0_10"/>
<dbReference type="Gene3D" id="1.10.10.60">
    <property type="entry name" value="Homeodomain-like"/>
    <property type="match status" value="2"/>
</dbReference>
<dbReference type="GO" id="GO:0043565">
    <property type="term" value="F:sequence-specific DNA binding"/>
    <property type="evidence" value="ECO:0007669"/>
    <property type="project" value="InterPro"/>
</dbReference>
<name>F5J295_9BACT</name>
<dbReference type="eggNOG" id="COG2207">
    <property type="taxonomic scope" value="Bacteria"/>
</dbReference>
<evidence type="ECO:0000313" key="6">
    <source>
        <dbReference type="Proteomes" id="UP000004913"/>
    </source>
</evidence>
<dbReference type="RefSeq" id="WP_006800887.1">
    <property type="nucleotide sequence ID" value="NZ_GL891988.1"/>
</dbReference>
<keyword evidence="6" id="KW-1185">Reference proteome</keyword>
<dbReference type="InterPro" id="IPR009057">
    <property type="entry name" value="Homeodomain-like_sf"/>
</dbReference>
<dbReference type="InterPro" id="IPR020449">
    <property type="entry name" value="Tscrpt_reg_AraC-type_HTH"/>
</dbReference>
<dbReference type="STRING" id="742766.HMPREF9455_03354"/>
<dbReference type="InterPro" id="IPR018062">
    <property type="entry name" value="HTH_AraC-typ_CS"/>
</dbReference>
<dbReference type="AlphaFoldDB" id="F5J295"/>
<keyword evidence="1" id="KW-0805">Transcription regulation</keyword>
<dbReference type="PROSITE" id="PS01124">
    <property type="entry name" value="HTH_ARAC_FAMILY_2"/>
    <property type="match status" value="1"/>
</dbReference>
<sequence length="296" mass="34894">MKVVKIPGDLSKAPHYESILELQDVSVVESCTKAHNIKKVMFLQGHLLLFVLEGTFKIKLGEEHFEVNKNEMILLPKFRSIEAWKFGNPENNYAFESMMFFIKDDFLLDFLKSENLRLFKDREPAPVFVRPFKERLLKFLESIKPYFHDKEEININLYRIKMMELLYDLAQTDKKLLLQLIQLKSRQPTDIPKVIEENYLNPISLRELAYLSGRSLSSFRRDFEAIYHVSPGKWIQEKRMEKAKELLSVTEMTIADICYAIGYENISHFSRLFKSFWGHNPSEKRTAPLYKSSISH</sequence>
<dbReference type="SUPFAM" id="SSF46689">
    <property type="entry name" value="Homeodomain-like"/>
    <property type="match status" value="2"/>
</dbReference>
<dbReference type="Pfam" id="PF22200">
    <property type="entry name" value="ExsA_N"/>
    <property type="match status" value="1"/>
</dbReference>
<dbReference type="EMBL" id="ADLV01000039">
    <property type="protein sequence ID" value="EGK00215.1"/>
    <property type="molecule type" value="Genomic_DNA"/>
</dbReference>
<dbReference type="Proteomes" id="UP000004913">
    <property type="component" value="Unassembled WGS sequence"/>
</dbReference>
<evidence type="ECO:0000256" key="1">
    <source>
        <dbReference type="ARBA" id="ARBA00023015"/>
    </source>
</evidence>